<keyword evidence="4 5" id="KW-0472">Membrane</keyword>
<feature type="domain" description="Amino acid transporter transmembrane" evidence="6">
    <location>
        <begin position="19"/>
        <end position="104"/>
    </location>
</feature>
<dbReference type="Pfam" id="PF01490">
    <property type="entry name" value="Aa_trans"/>
    <property type="match status" value="1"/>
</dbReference>
<feature type="non-terminal residue" evidence="7">
    <location>
        <position position="1"/>
    </location>
</feature>
<evidence type="ECO:0000259" key="6">
    <source>
        <dbReference type="Pfam" id="PF01490"/>
    </source>
</evidence>
<keyword evidence="3 5" id="KW-1133">Transmembrane helix</keyword>
<keyword evidence="2 5" id="KW-0812">Transmembrane</keyword>
<name>A0A7L4D3I4_9AVES</name>
<evidence type="ECO:0000256" key="4">
    <source>
        <dbReference type="ARBA" id="ARBA00023136"/>
    </source>
</evidence>
<dbReference type="InterPro" id="IPR013057">
    <property type="entry name" value="AA_transpt_TM"/>
</dbReference>
<sequence>SAANTTTNDCSPNRTVAVTHPIDPWLYMLSLLPFVVLLTLIQNLKVLSIFSMLANVAMFVSLIVIDQYIIRDIPDPSHLPLAASWKTYILVFGTAIFAFKGIRVV</sequence>
<dbReference type="AlphaFoldDB" id="A0A7L4D3I4"/>
<keyword evidence="8" id="KW-1185">Reference proteome</keyword>
<evidence type="ECO:0000313" key="7">
    <source>
        <dbReference type="EMBL" id="NXW57060.1"/>
    </source>
</evidence>
<comment type="subcellular location">
    <subcellularLocation>
        <location evidence="1">Membrane</location>
    </subcellularLocation>
</comment>
<proteinExistence type="predicted"/>
<reference evidence="7 8" key="1">
    <citation type="submission" date="2019-09" db="EMBL/GenBank/DDBJ databases">
        <title>Bird 10,000 Genomes (B10K) Project - Family phase.</title>
        <authorList>
            <person name="Zhang G."/>
        </authorList>
    </citation>
    <scope>NUCLEOTIDE SEQUENCE [LARGE SCALE GENOMIC DNA]</scope>
    <source>
        <strain evidence="7">B10K-DU-002-51</strain>
        <tissue evidence="7">Muscle</tissue>
    </source>
</reference>
<evidence type="ECO:0000256" key="3">
    <source>
        <dbReference type="ARBA" id="ARBA00022989"/>
    </source>
</evidence>
<dbReference type="Proteomes" id="UP000541249">
    <property type="component" value="Unassembled WGS sequence"/>
</dbReference>
<dbReference type="GO" id="GO:0016020">
    <property type="term" value="C:membrane"/>
    <property type="evidence" value="ECO:0007669"/>
    <property type="project" value="UniProtKB-SubCell"/>
</dbReference>
<accession>A0A7L4D3I4</accession>
<dbReference type="OrthoDB" id="1684102at2759"/>
<comment type="caution">
    <text evidence="7">The sequence shown here is derived from an EMBL/GenBank/DDBJ whole genome shotgun (WGS) entry which is preliminary data.</text>
</comment>
<feature type="non-terminal residue" evidence="7">
    <location>
        <position position="105"/>
    </location>
</feature>
<dbReference type="EMBL" id="VZZY01007611">
    <property type="protein sequence ID" value="NXW57060.1"/>
    <property type="molecule type" value="Genomic_DNA"/>
</dbReference>
<protein>
    <submittedName>
        <fullName evidence="7">S36A1 protein</fullName>
    </submittedName>
</protein>
<feature type="transmembrane region" description="Helical" evidence="5">
    <location>
        <begin position="46"/>
        <end position="65"/>
    </location>
</feature>
<gene>
    <name evidence="7" type="primary">Slc36a1_0</name>
    <name evidence="7" type="ORF">EURGUL_R02185</name>
</gene>
<evidence type="ECO:0000256" key="1">
    <source>
        <dbReference type="ARBA" id="ARBA00004370"/>
    </source>
</evidence>
<organism evidence="7 8">
    <name type="scientific">Eurystomus gularis</name>
    <dbReference type="NCBI Taxonomy" id="325343"/>
    <lineage>
        <taxon>Eukaryota</taxon>
        <taxon>Metazoa</taxon>
        <taxon>Chordata</taxon>
        <taxon>Craniata</taxon>
        <taxon>Vertebrata</taxon>
        <taxon>Euteleostomi</taxon>
        <taxon>Archelosauria</taxon>
        <taxon>Archosauria</taxon>
        <taxon>Dinosauria</taxon>
        <taxon>Saurischia</taxon>
        <taxon>Theropoda</taxon>
        <taxon>Coelurosauria</taxon>
        <taxon>Aves</taxon>
        <taxon>Neognathae</taxon>
        <taxon>Neoaves</taxon>
        <taxon>Telluraves</taxon>
        <taxon>Coraciimorphae</taxon>
        <taxon>Coraciiformes</taxon>
        <taxon>Coraciidae</taxon>
        <taxon>Eurystomus</taxon>
    </lineage>
</organism>
<evidence type="ECO:0000256" key="5">
    <source>
        <dbReference type="SAM" id="Phobius"/>
    </source>
</evidence>
<feature type="transmembrane region" description="Helical" evidence="5">
    <location>
        <begin position="85"/>
        <end position="102"/>
    </location>
</feature>
<evidence type="ECO:0000313" key="8">
    <source>
        <dbReference type="Proteomes" id="UP000541249"/>
    </source>
</evidence>
<evidence type="ECO:0000256" key="2">
    <source>
        <dbReference type="ARBA" id="ARBA00022692"/>
    </source>
</evidence>
<feature type="transmembrane region" description="Helical" evidence="5">
    <location>
        <begin position="24"/>
        <end position="41"/>
    </location>
</feature>